<sequence length="96" mass="10315">MLDTLKGNSVDIEGLAEELAKVLPVLPPREPETTSVVEAHPPATMKCANALEEMIDSVEIFQGHLGLTAGTAKESGLARAKREEEQEQAADILEYA</sequence>
<gene>
    <name evidence="2" type="ORF">CYMTET_36850</name>
</gene>
<proteinExistence type="predicted"/>
<dbReference type="EMBL" id="LGRX02024560">
    <property type="protein sequence ID" value="KAK3253920.1"/>
    <property type="molecule type" value="Genomic_DNA"/>
</dbReference>
<name>A0AAE0CHC5_9CHLO</name>
<keyword evidence="3" id="KW-1185">Reference proteome</keyword>
<dbReference type="AlphaFoldDB" id="A0AAE0CHC5"/>
<accession>A0AAE0CHC5</accession>
<evidence type="ECO:0000313" key="3">
    <source>
        <dbReference type="Proteomes" id="UP001190700"/>
    </source>
</evidence>
<reference evidence="2 3" key="1">
    <citation type="journal article" date="2015" name="Genome Biol. Evol.">
        <title>Comparative Genomics of a Bacterivorous Green Alga Reveals Evolutionary Causalities and Consequences of Phago-Mixotrophic Mode of Nutrition.</title>
        <authorList>
            <person name="Burns J.A."/>
            <person name="Paasch A."/>
            <person name="Narechania A."/>
            <person name="Kim E."/>
        </authorList>
    </citation>
    <scope>NUCLEOTIDE SEQUENCE [LARGE SCALE GENOMIC DNA]</scope>
    <source>
        <strain evidence="2 3">PLY_AMNH</strain>
    </source>
</reference>
<evidence type="ECO:0000313" key="2">
    <source>
        <dbReference type="EMBL" id="KAK3253920.1"/>
    </source>
</evidence>
<organism evidence="2 3">
    <name type="scientific">Cymbomonas tetramitiformis</name>
    <dbReference type="NCBI Taxonomy" id="36881"/>
    <lineage>
        <taxon>Eukaryota</taxon>
        <taxon>Viridiplantae</taxon>
        <taxon>Chlorophyta</taxon>
        <taxon>Pyramimonadophyceae</taxon>
        <taxon>Pyramimonadales</taxon>
        <taxon>Pyramimonadaceae</taxon>
        <taxon>Cymbomonas</taxon>
    </lineage>
</organism>
<dbReference type="Proteomes" id="UP001190700">
    <property type="component" value="Unassembled WGS sequence"/>
</dbReference>
<feature type="region of interest" description="Disordered" evidence="1">
    <location>
        <begin position="77"/>
        <end position="96"/>
    </location>
</feature>
<evidence type="ECO:0000256" key="1">
    <source>
        <dbReference type="SAM" id="MobiDB-lite"/>
    </source>
</evidence>
<comment type="caution">
    <text evidence="2">The sequence shown here is derived from an EMBL/GenBank/DDBJ whole genome shotgun (WGS) entry which is preliminary data.</text>
</comment>
<protein>
    <submittedName>
        <fullName evidence="2">Uncharacterized protein</fullName>
    </submittedName>
</protein>